<evidence type="ECO:0000256" key="1">
    <source>
        <dbReference type="SAM" id="MobiDB-lite"/>
    </source>
</evidence>
<keyword evidence="4" id="KW-1185">Reference proteome</keyword>
<feature type="region of interest" description="Disordered" evidence="1">
    <location>
        <begin position="1"/>
        <end position="45"/>
    </location>
</feature>
<evidence type="ECO:0000313" key="3">
    <source>
        <dbReference type="EMBL" id="KAK0508319.1"/>
    </source>
</evidence>
<dbReference type="EMBL" id="JAFEKC020000021">
    <property type="protein sequence ID" value="KAK0508319.1"/>
    <property type="molecule type" value="Genomic_DNA"/>
</dbReference>
<dbReference type="Pfam" id="PF01636">
    <property type="entry name" value="APH"/>
    <property type="match status" value="1"/>
</dbReference>
<dbReference type="PANTHER" id="PTHR21310">
    <property type="entry name" value="AMINOGLYCOSIDE PHOSPHOTRANSFERASE-RELATED-RELATED"/>
    <property type="match status" value="1"/>
</dbReference>
<reference evidence="3" key="1">
    <citation type="submission" date="2023-03" db="EMBL/GenBank/DDBJ databases">
        <title>Complete genome of Cladonia borealis.</title>
        <authorList>
            <person name="Park H."/>
        </authorList>
    </citation>
    <scope>NUCLEOTIDE SEQUENCE</scope>
    <source>
        <strain evidence="3">ANT050790</strain>
    </source>
</reference>
<evidence type="ECO:0000259" key="2">
    <source>
        <dbReference type="Pfam" id="PF01636"/>
    </source>
</evidence>
<comment type="caution">
    <text evidence="3">The sequence shown here is derived from an EMBL/GenBank/DDBJ whole genome shotgun (WGS) entry which is preliminary data.</text>
</comment>
<dbReference type="AlphaFoldDB" id="A0AA39V280"/>
<feature type="domain" description="Aminoglycoside phosphotransferase" evidence="2">
    <location>
        <begin position="117"/>
        <end position="367"/>
    </location>
</feature>
<protein>
    <recommendedName>
        <fullName evidence="2">Aminoglycoside phosphotransferase domain-containing protein</fullName>
    </recommendedName>
</protein>
<sequence length="483" mass="54207">MSADPGVSGPSLTLVSAETEVISPDPDLPSANPEDEADLSDSDSSAAATNAEFDPVLEAINFHALKSIVLNTRLKRDGQLSLGISEKTDNLTCIIEEKPLFGSFNVVFVITFSDDVKWIARFPGYGVSSFGELEARRLLSDVQTKKLVRSSTSIPIPEVFAWDLNQDNPVGAPYHLEAFVEGRPLAERWTGEWLSDESKKMKILRKLAQLMSQLHSLHFDKIGSLVLGADGTSLKVDAAVEMDFSWDMMSEGEIWPTASLSGPFGSTKEYLLSMLDDPEELPEVQRYTRADIAILRQAIDSIPKALDAPQNFSLGHPDFNYQNIITDDEGEITGIIDWDGAETRPRALGFARYPSWITRDWDPAMYDYPKELPDPDNQSYQEDSPEQLISYRREYAAAMADENLPEEAYSPNDTRLSHLVEAISIAVSNTMCRPSILRVLLEYAFDKKMPFTQNEFHDAWLDHGAEAWLDQIREVFGRMWHEE</sequence>
<proteinExistence type="predicted"/>
<dbReference type="InterPro" id="IPR002575">
    <property type="entry name" value="Aminoglycoside_PTrfase"/>
</dbReference>
<evidence type="ECO:0000313" key="4">
    <source>
        <dbReference type="Proteomes" id="UP001166286"/>
    </source>
</evidence>
<dbReference type="PANTHER" id="PTHR21310:SF51">
    <property type="entry name" value="AMINOGLYCOSIDE PHOSPHOTRANSFERASE DOMAIN-CONTAINING PROTEIN"/>
    <property type="match status" value="1"/>
</dbReference>
<dbReference type="Proteomes" id="UP001166286">
    <property type="component" value="Unassembled WGS sequence"/>
</dbReference>
<dbReference type="InterPro" id="IPR011009">
    <property type="entry name" value="Kinase-like_dom_sf"/>
</dbReference>
<dbReference type="SUPFAM" id="SSF56112">
    <property type="entry name" value="Protein kinase-like (PK-like)"/>
    <property type="match status" value="1"/>
</dbReference>
<name>A0AA39V280_9LECA</name>
<dbReference type="Gene3D" id="3.90.1200.10">
    <property type="match status" value="1"/>
</dbReference>
<dbReference type="InterPro" id="IPR051678">
    <property type="entry name" value="AGP_Transferase"/>
</dbReference>
<accession>A0AA39V280</accession>
<organism evidence="3 4">
    <name type="scientific">Cladonia borealis</name>
    <dbReference type="NCBI Taxonomy" id="184061"/>
    <lineage>
        <taxon>Eukaryota</taxon>
        <taxon>Fungi</taxon>
        <taxon>Dikarya</taxon>
        <taxon>Ascomycota</taxon>
        <taxon>Pezizomycotina</taxon>
        <taxon>Lecanoromycetes</taxon>
        <taxon>OSLEUM clade</taxon>
        <taxon>Lecanoromycetidae</taxon>
        <taxon>Lecanorales</taxon>
        <taxon>Lecanorineae</taxon>
        <taxon>Cladoniaceae</taxon>
        <taxon>Cladonia</taxon>
    </lineage>
</organism>
<gene>
    <name evidence="3" type="ORF">JMJ35_009403</name>
</gene>